<keyword evidence="3" id="KW-1185">Reference proteome</keyword>
<organism evidence="2 3">
    <name type="scientific">Bacillus chungangensis</name>
    <dbReference type="NCBI Taxonomy" id="587633"/>
    <lineage>
        <taxon>Bacteria</taxon>
        <taxon>Bacillati</taxon>
        <taxon>Bacillota</taxon>
        <taxon>Bacilli</taxon>
        <taxon>Bacillales</taxon>
        <taxon>Bacillaceae</taxon>
        <taxon>Bacillus</taxon>
    </lineage>
</organism>
<gene>
    <name evidence="2" type="ORF">J2S08_001585</name>
</gene>
<evidence type="ECO:0000259" key="1">
    <source>
        <dbReference type="PROSITE" id="PS51819"/>
    </source>
</evidence>
<dbReference type="SUPFAM" id="SSF54593">
    <property type="entry name" value="Glyoxalase/Bleomycin resistance protein/Dihydroxybiphenyl dioxygenase"/>
    <property type="match status" value="1"/>
</dbReference>
<reference evidence="2 3" key="1">
    <citation type="submission" date="2023-07" db="EMBL/GenBank/DDBJ databases">
        <title>Genomic Encyclopedia of Type Strains, Phase IV (KMG-IV): sequencing the most valuable type-strain genomes for metagenomic binning, comparative biology and taxonomic classification.</title>
        <authorList>
            <person name="Goeker M."/>
        </authorList>
    </citation>
    <scope>NUCLEOTIDE SEQUENCE [LARGE SCALE GENOMIC DNA]</scope>
    <source>
        <strain evidence="2 3">DSM 23837</strain>
    </source>
</reference>
<dbReference type="PANTHER" id="PTHR36437">
    <property type="entry name" value="GLYOXALASE/BLEOMYCIN RESISTANCE PROTEIN/DIOXYGENASE"/>
    <property type="match status" value="1"/>
</dbReference>
<feature type="domain" description="VOC" evidence="1">
    <location>
        <begin position="4"/>
        <end position="113"/>
    </location>
</feature>
<dbReference type="InterPro" id="IPR004360">
    <property type="entry name" value="Glyas_Fos-R_dOase_dom"/>
</dbReference>
<comment type="caution">
    <text evidence="2">The sequence shown here is derived from an EMBL/GenBank/DDBJ whole genome shotgun (WGS) entry which is preliminary data.</text>
</comment>
<dbReference type="Gene3D" id="3.10.180.10">
    <property type="entry name" value="2,3-Dihydroxybiphenyl 1,2-Dioxygenase, domain 1"/>
    <property type="match status" value="1"/>
</dbReference>
<dbReference type="PROSITE" id="PS51819">
    <property type="entry name" value="VOC"/>
    <property type="match status" value="1"/>
</dbReference>
<sequence>MIERIDTICIKVNDVEESSTWYQEFLGFKETFRGEGYRVLSIGNSGVPLTIEEGDTASQENSTYPIFFTKDIKQTYKKLEELGLNVSELQIDGVNSFFDFYDLDNNRLQVCFWE</sequence>
<dbReference type="InterPro" id="IPR029068">
    <property type="entry name" value="Glyas_Bleomycin-R_OHBP_Dase"/>
</dbReference>
<proteinExistence type="predicted"/>
<evidence type="ECO:0000313" key="3">
    <source>
        <dbReference type="Proteomes" id="UP001223586"/>
    </source>
</evidence>
<accession>A0ABT9WR33</accession>
<dbReference type="RefSeq" id="WP_307228325.1">
    <property type="nucleotide sequence ID" value="NZ_JAUSTT010000008.1"/>
</dbReference>
<protein>
    <submittedName>
        <fullName evidence="2">Catechol 2,3-dioxygenase-like lactoylglutathione lyase family enzyme</fullName>
    </submittedName>
</protein>
<dbReference type="Pfam" id="PF00903">
    <property type="entry name" value="Glyoxalase"/>
    <property type="match status" value="1"/>
</dbReference>
<dbReference type="Proteomes" id="UP001223586">
    <property type="component" value="Unassembled WGS sequence"/>
</dbReference>
<dbReference type="PANTHER" id="PTHR36437:SF2">
    <property type="entry name" value="GLYOXALASE_BLEOMYCIN RESISTANCE PROTEIN_DIOXYGENASE"/>
    <property type="match status" value="1"/>
</dbReference>
<evidence type="ECO:0000313" key="2">
    <source>
        <dbReference type="EMBL" id="MDQ0175749.1"/>
    </source>
</evidence>
<dbReference type="EMBL" id="JAUSTT010000008">
    <property type="protein sequence ID" value="MDQ0175749.1"/>
    <property type="molecule type" value="Genomic_DNA"/>
</dbReference>
<name>A0ABT9WR33_9BACI</name>
<dbReference type="InterPro" id="IPR037523">
    <property type="entry name" value="VOC_core"/>
</dbReference>